<dbReference type="PANTHER" id="PTHR47785:SF4">
    <property type="entry name" value="ZN(II)2CYS6 TRANSCRIPTION FACTOR (EUROFUNG)"/>
    <property type="match status" value="1"/>
</dbReference>
<feature type="region of interest" description="Disordered" evidence="5">
    <location>
        <begin position="1"/>
        <end position="209"/>
    </location>
</feature>
<dbReference type="Gene3D" id="4.10.240.10">
    <property type="entry name" value="Zn(2)-C6 fungal-type DNA-binding domain"/>
    <property type="match status" value="1"/>
</dbReference>
<evidence type="ECO:0000256" key="2">
    <source>
        <dbReference type="ARBA" id="ARBA00023125"/>
    </source>
</evidence>
<feature type="compositionally biased region" description="Low complexity" evidence="5">
    <location>
        <begin position="200"/>
        <end position="209"/>
    </location>
</feature>
<feature type="compositionally biased region" description="Polar residues" evidence="5">
    <location>
        <begin position="641"/>
        <end position="650"/>
    </location>
</feature>
<feature type="domain" description="Zn(2)-C6 fungal-type" evidence="6">
    <location>
        <begin position="232"/>
        <end position="262"/>
    </location>
</feature>
<feature type="compositionally biased region" description="Polar residues" evidence="5">
    <location>
        <begin position="557"/>
        <end position="567"/>
    </location>
</feature>
<evidence type="ECO:0000256" key="5">
    <source>
        <dbReference type="SAM" id="MobiDB-lite"/>
    </source>
</evidence>
<dbReference type="SUPFAM" id="SSF57701">
    <property type="entry name" value="Zn2/Cys6 DNA-binding domain"/>
    <property type="match status" value="1"/>
</dbReference>
<dbReference type="EMBL" id="JBFXLQ010000001">
    <property type="protein sequence ID" value="KAL2872284.1"/>
    <property type="molecule type" value="Genomic_DNA"/>
</dbReference>
<protein>
    <recommendedName>
        <fullName evidence="6">Zn(2)-C6 fungal-type domain-containing protein</fullName>
    </recommendedName>
</protein>
<dbReference type="RefSeq" id="XP_070891263.1">
    <property type="nucleotide sequence ID" value="XM_071024873.1"/>
</dbReference>
<feature type="compositionally biased region" description="Basic and acidic residues" evidence="5">
    <location>
        <begin position="346"/>
        <end position="362"/>
    </location>
</feature>
<reference evidence="7 8" key="1">
    <citation type="submission" date="2024-07" db="EMBL/GenBank/DDBJ databases">
        <title>Section-level genome sequencing and comparative genomics of Aspergillus sections Usti and Cavernicolus.</title>
        <authorList>
            <consortium name="Lawrence Berkeley National Laboratory"/>
            <person name="Nybo J.L."/>
            <person name="Vesth T.C."/>
            <person name="Theobald S."/>
            <person name="Frisvad J.C."/>
            <person name="Larsen T.O."/>
            <person name="Kjaerboelling I."/>
            <person name="Rothschild-Mancinelli K."/>
            <person name="Lyhne E.K."/>
            <person name="Kogle M.E."/>
            <person name="Barry K."/>
            <person name="Clum A."/>
            <person name="Na H."/>
            <person name="Ledsgaard L."/>
            <person name="Lin J."/>
            <person name="Lipzen A."/>
            <person name="Kuo A."/>
            <person name="Riley R."/>
            <person name="Mondo S."/>
            <person name="Labutti K."/>
            <person name="Haridas S."/>
            <person name="Pangalinan J."/>
            <person name="Salamov A.A."/>
            <person name="Simmons B.A."/>
            <person name="Magnuson J.K."/>
            <person name="Chen J."/>
            <person name="Drula E."/>
            <person name="Henrissat B."/>
            <person name="Wiebenga A."/>
            <person name="Lubbers R.J."/>
            <person name="Gomes A.C."/>
            <person name="Macurrencykelacurrency M.R."/>
            <person name="Stajich J."/>
            <person name="Grigoriev I.V."/>
            <person name="Mortensen U.H."/>
            <person name="De Vries R.P."/>
            <person name="Baker S.E."/>
            <person name="Andersen M.R."/>
        </authorList>
    </citation>
    <scope>NUCLEOTIDE SEQUENCE [LARGE SCALE GENOMIC DNA]</scope>
    <source>
        <strain evidence="7 8">CBS 449.75</strain>
    </source>
</reference>
<keyword evidence="1" id="KW-0805">Transcription regulation</keyword>
<comment type="caution">
    <text evidence="7">The sequence shown here is derived from an EMBL/GenBank/DDBJ whole genome shotgun (WGS) entry which is preliminary data.</text>
</comment>
<dbReference type="GeneID" id="98139945"/>
<evidence type="ECO:0000313" key="7">
    <source>
        <dbReference type="EMBL" id="KAL2872284.1"/>
    </source>
</evidence>
<proteinExistence type="predicted"/>
<feature type="region of interest" description="Disordered" evidence="5">
    <location>
        <begin position="331"/>
        <end position="376"/>
    </location>
</feature>
<feature type="compositionally biased region" description="Polar residues" evidence="5">
    <location>
        <begin position="532"/>
        <end position="543"/>
    </location>
</feature>
<keyword evidence="8" id="KW-1185">Reference proteome</keyword>
<dbReference type="InterPro" id="IPR036864">
    <property type="entry name" value="Zn2-C6_fun-type_DNA-bd_sf"/>
</dbReference>
<dbReference type="PANTHER" id="PTHR47785">
    <property type="entry name" value="ZN(II)2CYS6 TRANSCRIPTION FACTOR (EUROFUNG)-RELATED-RELATED"/>
    <property type="match status" value="1"/>
</dbReference>
<dbReference type="Proteomes" id="UP001610432">
    <property type="component" value="Unassembled WGS sequence"/>
</dbReference>
<feature type="region of interest" description="Disordered" evidence="5">
    <location>
        <begin position="617"/>
        <end position="650"/>
    </location>
</feature>
<dbReference type="InterPro" id="IPR001138">
    <property type="entry name" value="Zn2Cys6_DnaBD"/>
</dbReference>
<keyword evidence="2" id="KW-0238">DNA-binding</keyword>
<feature type="compositionally biased region" description="Pro residues" evidence="5">
    <location>
        <begin position="46"/>
        <end position="58"/>
    </location>
</feature>
<organism evidence="7 8">
    <name type="scientific">Aspergillus lucknowensis</name>
    <dbReference type="NCBI Taxonomy" id="176173"/>
    <lineage>
        <taxon>Eukaryota</taxon>
        <taxon>Fungi</taxon>
        <taxon>Dikarya</taxon>
        <taxon>Ascomycota</taxon>
        <taxon>Pezizomycotina</taxon>
        <taxon>Eurotiomycetes</taxon>
        <taxon>Eurotiomycetidae</taxon>
        <taxon>Eurotiales</taxon>
        <taxon>Aspergillaceae</taxon>
        <taxon>Aspergillus</taxon>
        <taxon>Aspergillus subgen. Nidulantes</taxon>
    </lineage>
</organism>
<dbReference type="PROSITE" id="PS50048">
    <property type="entry name" value="ZN2_CY6_FUNGAL_2"/>
    <property type="match status" value="1"/>
</dbReference>
<gene>
    <name evidence="7" type="ORF">BJX67DRAFT_1570</name>
</gene>
<evidence type="ECO:0000256" key="3">
    <source>
        <dbReference type="ARBA" id="ARBA00023163"/>
    </source>
</evidence>
<evidence type="ECO:0000313" key="8">
    <source>
        <dbReference type="Proteomes" id="UP001610432"/>
    </source>
</evidence>
<dbReference type="InterPro" id="IPR053181">
    <property type="entry name" value="EcdB-like_regulator"/>
</dbReference>
<accession>A0ABR4M6P5</accession>
<dbReference type="Pfam" id="PF00172">
    <property type="entry name" value="Zn_clus"/>
    <property type="match status" value="1"/>
</dbReference>
<dbReference type="CDD" id="cd00067">
    <property type="entry name" value="GAL4"/>
    <property type="match status" value="1"/>
</dbReference>
<dbReference type="CDD" id="cd12148">
    <property type="entry name" value="fungal_TF_MHR"/>
    <property type="match status" value="1"/>
</dbReference>
<evidence type="ECO:0000259" key="6">
    <source>
        <dbReference type="PROSITE" id="PS50048"/>
    </source>
</evidence>
<feature type="compositionally biased region" description="Pro residues" evidence="5">
    <location>
        <begin position="172"/>
        <end position="199"/>
    </location>
</feature>
<evidence type="ECO:0000256" key="4">
    <source>
        <dbReference type="ARBA" id="ARBA00023242"/>
    </source>
</evidence>
<dbReference type="PROSITE" id="PS00463">
    <property type="entry name" value="ZN2_CY6_FUNGAL_1"/>
    <property type="match status" value="1"/>
</dbReference>
<feature type="region of interest" description="Disordered" evidence="5">
    <location>
        <begin position="530"/>
        <end position="574"/>
    </location>
</feature>
<sequence>MTITFDKPPIVDLRPPTVPTHDPGATTMEIVPTDDNPRAPPQYSGPAPPMHRIPPPEAPHGLPAASGLYDQSWRQFPPSYDGHPPESRRTSNLPQPPLPSHNYPPMQSRERPQPPPDAPFGRPASLPTPAHAPSEPLPPPHANFHPMNGVPHESSPLSAPPDFARARMSFPPQDPPPHTNGDPPPPPNSLPPAPYPPTVPSVSHTPVPYDSSYYQSQSFNMRNRRATRAQQACDQCRARKAKCDEGRPACSHCKENNLICVYKEVPPHKQEKSTQHLVDRIQLSDDTNESRFSHLENLHLGHDKLLDQGLAKLDQILAKLDWIAGNDIQKQPQLTPMKPYPPETSQKSEAKEQTVPDEHKAGDPSSYTNGLLQIGDSEDGELSIPVEHTTAAHKLLGWPSITKLLQPHRYDDDYVMKLEENREFMRLDGRGDRVDLLEESTSQATSFNTSLEEGYSEVAAINSSWPNTRYNDTPPEIKGIDENGVVSLEAGTVRRYRNSYLDNLHKLHPFLNQQDLERKTETFIEMYCPKPGQTTHISRSKNSIEAPRGAKRKRSGETLQPSPSSGKPDSAAPRPVEKTLSNAIILLVLALGRICEVRDDPIRGPCTDRIIDYRDEPIPGVPPHGALPPHEPDLLPPPQGSFYSPYQNHSPSTVPAPDDKYITLPDPPHLQNVDTVPGLALYAYATQILAGKNLTHLSYVQAALLAGLYTGQLAHPFKSAAWISQAARVCQLLTSPKRYADLPEGHSKDLLNFAYWTCLQLESDILAELDLPASGISRSESRINLPKGQFTISLPNDISAPNTMMMFFYSAQIHLRKVLNRVHTDLYKVEKQGETRWSTNVQEILSMNLNLWRSSLPKEMKWHDKDPPSTDINVARMRAKYYGARYIIHRPLLYHALHYCGPKADPGSVDSPTGFGESASKSQKVSPAYDQQQASVMTRIQSDLGNNQGTNVSRYRDLPQRLRISCKLCVDSAILSTEAFDRVEGRPVVTNIFGTAHAQFGNMLVLSTTYMSPHLSEIVDRNVLERLLRRTIVFLLRNRNISPSLRADAKILTDIYVKIFGDPPVLSGID</sequence>
<keyword evidence="3" id="KW-0804">Transcription</keyword>
<evidence type="ECO:0000256" key="1">
    <source>
        <dbReference type="ARBA" id="ARBA00023015"/>
    </source>
</evidence>
<name>A0ABR4M6P5_9EURO</name>
<keyword evidence="4" id="KW-0539">Nucleus</keyword>
<dbReference type="SMART" id="SM00066">
    <property type="entry name" value="GAL4"/>
    <property type="match status" value="1"/>
</dbReference>